<dbReference type="GO" id="GO:0016020">
    <property type="term" value="C:membrane"/>
    <property type="evidence" value="ECO:0007669"/>
    <property type="project" value="InterPro"/>
</dbReference>
<protein>
    <submittedName>
        <fullName evidence="2">YggT family protein</fullName>
    </submittedName>
</protein>
<dbReference type="OrthoDB" id="283553at2"/>
<accession>A0A1W1VMZ9</accession>
<dbReference type="InterPro" id="IPR003425">
    <property type="entry name" value="CCB3/YggT"/>
</dbReference>
<evidence type="ECO:0000313" key="2">
    <source>
        <dbReference type="EMBL" id="SMB94431.1"/>
    </source>
</evidence>
<dbReference type="PANTHER" id="PTHR33219:SF14">
    <property type="entry name" value="PROTEIN COFACTOR ASSEMBLY OF COMPLEX C SUBUNIT B CCB3, CHLOROPLASTIC-RELATED"/>
    <property type="match status" value="1"/>
</dbReference>
<evidence type="ECO:0000313" key="3">
    <source>
        <dbReference type="Proteomes" id="UP000192569"/>
    </source>
</evidence>
<keyword evidence="3" id="KW-1185">Reference proteome</keyword>
<reference evidence="2 3" key="1">
    <citation type="submission" date="2017-04" db="EMBL/GenBank/DDBJ databases">
        <authorList>
            <person name="Afonso C.L."/>
            <person name="Miller P.J."/>
            <person name="Scott M.A."/>
            <person name="Spackman E."/>
            <person name="Goraichik I."/>
            <person name="Dimitrov K.M."/>
            <person name="Suarez D.L."/>
            <person name="Swayne D.E."/>
        </authorList>
    </citation>
    <scope>NUCLEOTIDE SEQUENCE [LARGE SCALE GENOMIC DNA]</scope>
    <source>
        <strain evidence="2 3">ToBE</strain>
    </source>
</reference>
<proteinExistence type="inferred from homology"/>
<dbReference type="Pfam" id="PF02325">
    <property type="entry name" value="CCB3_YggT"/>
    <property type="match status" value="1"/>
</dbReference>
<dbReference type="PANTHER" id="PTHR33219">
    <property type="entry name" value="YLMG HOMOLOG PROTEIN 2, CHLOROPLASTIC"/>
    <property type="match status" value="1"/>
</dbReference>
<gene>
    <name evidence="2" type="ORF">SAMN00808754_1032</name>
</gene>
<dbReference type="AlphaFoldDB" id="A0A1W1VMZ9"/>
<evidence type="ECO:0000256" key="1">
    <source>
        <dbReference type="ARBA" id="ARBA00010894"/>
    </source>
</evidence>
<dbReference type="EMBL" id="LT838272">
    <property type="protein sequence ID" value="SMB94431.1"/>
    <property type="molecule type" value="Genomic_DNA"/>
</dbReference>
<dbReference type="RefSeq" id="WP_084664525.1">
    <property type="nucleotide sequence ID" value="NZ_LT838272.1"/>
</dbReference>
<dbReference type="STRING" id="698762.SAMN00808754_1032"/>
<organism evidence="2 3">
    <name type="scientific">Thermanaeromonas toyohensis ToBE</name>
    <dbReference type="NCBI Taxonomy" id="698762"/>
    <lineage>
        <taxon>Bacteria</taxon>
        <taxon>Bacillati</taxon>
        <taxon>Bacillota</taxon>
        <taxon>Clostridia</taxon>
        <taxon>Neomoorellales</taxon>
        <taxon>Neomoorellaceae</taxon>
        <taxon>Thermanaeromonas</taxon>
    </lineage>
</organism>
<comment type="similarity">
    <text evidence="1">Belongs to the YggT family.</text>
</comment>
<name>A0A1W1VMZ9_9FIRM</name>
<sequence>MISLATVIKVALEILQWLIVARVLLSFIPHNPRHPVLIFIYDMTEPILGFFRRLLPATSLPLDFSPLVAILVIQLLEHFIS</sequence>
<dbReference type="Proteomes" id="UP000192569">
    <property type="component" value="Chromosome I"/>
</dbReference>